<keyword evidence="2" id="KW-0472">Membrane</keyword>
<dbReference type="GeneID" id="54415595"/>
<dbReference type="EMBL" id="ML975154">
    <property type="protein sequence ID" value="KAF1813803.1"/>
    <property type="molecule type" value="Genomic_DNA"/>
</dbReference>
<name>A0A6G1G6Y1_9PEZI</name>
<organism evidence="3">
    <name type="scientific">Eremomyces bilateralis CBS 781.70</name>
    <dbReference type="NCBI Taxonomy" id="1392243"/>
    <lineage>
        <taxon>Eukaryota</taxon>
        <taxon>Fungi</taxon>
        <taxon>Dikarya</taxon>
        <taxon>Ascomycota</taxon>
        <taxon>Pezizomycotina</taxon>
        <taxon>Dothideomycetes</taxon>
        <taxon>Dothideomycetes incertae sedis</taxon>
        <taxon>Eremomycetales</taxon>
        <taxon>Eremomycetaceae</taxon>
        <taxon>Eremomyces</taxon>
    </lineage>
</organism>
<dbReference type="OrthoDB" id="5244885at2759"/>
<reference evidence="5" key="3">
    <citation type="submission" date="2025-04" db="UniProtKB">
        <authorList>
            <consortium name="RefSeq"/>
        </authorList>
    </citation>
    <scope>IDENTIFICATION</scope>
    <source>
        <strain evidence="5">CBS 781.70</strain>
    </source>
</reference>
<sequence length="113" mass="12344">MPPRVRPGSDNVKLMAMAAAPSSNSPDDHTAHLAPIESSATGADTLRDDGAKSPEDETREIVGRGNGEGNPREQRGDGTQYRVYKRRFFGLAQFILLNIIISWDVSWPTSCDT</sequence>
<accession>A0A6G1G6Y1</accession>
<protein>
    <submittedName>
        <fullName evidence="3 5">Uncharacterized protein</fullName>
    </submittedName>
</protein>
<feature type="transmembrane region" description="Helical" evidence="2">
    <location>
        <begin position="88"/>
        <end position="107"/>
    </location>
</feature>
<keyword evidence="2" id="KW-1133">Transmembrane helix</keyword>
<reference evidence="3 5" key="1">
    <citation type="submission" date="2020-01" db="EMBL/GenBank/DDBJ databases">
        <authorList>
            <consortium name="DOE Joint Genome Institute"/>
            <person name="Haridas S."/>
            <person name="Albert R."/>
            <person name="Binder M."/>
            <person name="Bloem J."/>
            <person name="Labutti K."/>
            <person name="Salamov A."/>
            <person name="Andreopoulos B."/>
            <person name="Baker S.E."/>
            <person name="Barry K."/>
            <person name="Bills G."/>
            <person name="Bluhm B.H."/>
            <person name="Cannon C."/>
            <person name="Castanera R."/>
            <person name="Culley D.E."/>
            <person name="Daum C."/>
            <person name="Ezra D."/>
            <person name="Gonzalez J.B."/>
            <person name="Henrissat B."/>
            <person name="Kuo A."/>
            <person name="Liang C."/>
            <person name="Lipzen A."/>
            <person name="Lutzoni F."/>
            <person name="Magnuson J."/>
            <person name="Mondo S."/>
            <person name="Nolan M."/>
            <person name="Ohm R."/>
            <person name="Pangilinan J."/>
            <person name="Park H.-J."/>
            <person name="Ramirez L."/>
            <person name="Alfaro M."/>
            <person name="Sun H."/>
            <person name="Tritt A."/>
            <person name="Yoshinaga Y."/>
            <person name="Zwiers L.-H."/>
            <person name="Turgeon B.G."/>
            <person name="Goodwin S.B."/>
            <person name="Spatafora J.W."/>
            <person name="Crous P.W."/>
            <person name="Grigoriev I.V."/>
        </authorList>
    </citation>
    <scope>NUCLEOTIDE SEQUENCE</scope>
    <source>
        <strain evidence="3 5">CBS 781.70</strain>
    </source>
</reference>
<dbReference type="AlphaFoldDB" id="A0A6G1G6Y1"/>
<feature type="region of interest" description="Disordered" evidence="1">
    <location>
        <begin position="19"/>
        <end position="79"/>
    </location>
</feature>
<proteinExistence type="predicted"/>
<dbReference type="Proteomes" id="UP000504638">
    <property type="component" value="Unplaced"/>
</dbReference>
<keyword evidence="2" id="KW-0812">Transmembrane</keyword>
<reference evidence="5" key="2">
    <citation type="submission" date="2020-04" db="EMBL/GenBank/DDBJ databases">
        <authorList>
            <consortium name="NCBI Genome Project"/>
        </authorList>
    </citation>
    <scope>NUCLEOTIDE SEQUENCE</scope>
    <source>
        <strain evidence="5">CBS 781.70</strain>
    </source>
</reference>
<evidence type="ECO:0000256" key="1">
    <source>
        <dbReference type="SAM" id="MobiDB-lite"/>
    </source>
</evidence>
<keyword evidence="4" id="KW-1185">Reference proteome</keyword>
<evidence type="ECO:0000313" key="4">
    <source>
        <dbReference type="Proteomes" id="UP000504638"/>
    </source>
</evidence>
<evidence type="ECO:0000256" key="2">
    <source>
        <dbReference type="SAM" id="Phobius"/>
    </source>
</evidence>
<dbReference type="RefSeq" id="XP_033535434.1">
    <property type="nucleotide sequence ID" value="XM_033675025.1"/>
</dbReference>
<evidence type="ECO:0000313" key="3">
    <source>
        <dbReference type="EMBL" id="KAF1813803.1"/>
    </source>
</evidence>
<gene>
    <name evidence="3 5" type="ORF">P152DRAFT_292271</name>
</gene>
<feature type="compositionally biased region" description="Basic and acidic residues" evidence="1">
    <location>
        <begin position="45"/>
        <end position="62"/>
    </location>
</feature>
<evidence type="ECO:0000313" key="5">
    <source>
        <dbReference type="RefSeq" id="XP_033535434.1"/>
    </source>
</evidence>